<feature type="transmembrane region" description="Helical" evidence="1">
    <location>
        <begin position="101"/>
        <end position="124"/>
    </location>
</feature>
<evidence type="ECO:0000313" key="3">
    <source>
        <dbReference type="Proteomes" id="UP000728185"/>
    </source>
</evidence>
<gene>
    <name evidence="2" type="ORF">FBUS_09319</name>
</gene>
<feature type="transmembrane region" description="Helical" evidence="1">
    <location>
        <begin position="29"/>
        <end position="53"/>
    </location>
</feature>
<proteinExistence type="predicted"/>
<keyword evidence="1" id="KW-1133">Transmembrane helix</keyword>
<organism evidence="2 3">
    <name type="scientific">Fasciolopsis buskii</name>
    <dbReference type="NCBI Taxonomy" id="27845"/>
    <lineage>
        <taxon>Eukaryota</taxon>
        <taxon>Metazoa</taxon>
        <taxon>Spiralia</taxon>
        <taxon>Lophotrochozoa</taxon>
        <taxon>Platyhelminthes</taxon>
        <taxon>Trematoda</taxon>
        <taxon>Digenea</taxon>
        <taxon>Plagiorchiida</taxon>
        <taxon>Echinostomata</taxon>
        <taxon>Echinostomatoidea</taxon>
        <taxon>Fasciolidae</taxon>
        <taxon>Fasciolopsis</taxon>
    </lineage>
</organism>
<name>A0A8E0VFC0_9TREM</name>
<keyword evidence="3" id="KW-1185">Reference proteome</keyword>
<feature type="transmembrane region" description="Helical" evidence="1">
    <location>
        <begin position="73"/>
        <end position="94"/>
    </location>
</feature>
<evidence type="ECO:0000313" key="2">
    <source>
        <dbReference type="EMBL" id="KAA0185165.1"/>
    </source>
</evidence>
<sequence>MDGMSELSQDDSETEIASSVVSTRRPMGLIGLLCEVCCSIVLVCGIGLIVTAISLTETLFKYTDPFDTGLAPYTVTVGILGCLVLIASVFGIAAMFTEDQFLLFLVRTTVILTNADHFSIIIFICLV</sequence>
<protein>
    <submittedName>
        <fullName evidence="2">Uncharacterized protein</fullName>
    </submittedName>
</protein>
<reference evidence="2" key="1">
    <citation type="submission" date="2019-05" db="EMBL/GenBank/DDBJ databases">
        <title>Annotation for the trematode Fasciolopsis buski.</title>
        <authorList>
            <person name="Choi Y.-J."/>
        </authorList>
    </citation>
    <scope>NUCLEOTIDE SEQUENCE</scope>
    <source>
        <strain evidence="2">HT</strain>
        <tissue evidence="2">Whole worm</tissue>
    </source>
</reference>
<keyword evidence="1" id="KW-0472">Membrane</keyword>
<dbReference type="AlphaFoldDB" id="A0A8E0VFC0"/>
<evidence type="ECO:0000256" key="1">
    <source>
        <dbReference type="SAM" id="Phobius"/>
    </source>
</evidence>
<comment type="caution">
    <text evidence="2">The sequence shown here is derived from an EMBL/GenBank/DDBJ whole genome shotgun (WGS) entry which is preliminary data.</text>
</comment>
<dbReference type="EMBL" id="LUCM01010664">
    <property type="protein sequence ID" value="KAA0185165.1"/>
    <property type="molecule type" value="Genomic_DNA"/>
</dbReference>
<dbReference type="Proteomes" id="UP000728185">
    <property type="component" value="Unassembled WGS sequence"/>
</dbReference>
<keyword evidence="1" id="KW-0812">Transmembrane</keyword>
<accession>A0A8E0VFC0</accession>
<dbReference type="OrthoDB" id="10475796at2759"/>